<feature type="region of interest" description="Disordered" evidence="1">
    <location>
        <begin position="103"/>
        <end position="146"/>
    </location>
</feature>
<evidence type="ECO:0000313" key="3">
    <source>
        <dbReference type="Proteomes" id="UP001420932"/>
    </source>
</evidence>
<protein>
    <submittedName>
        <fullName evidence="2">Uncharacterized protein</fullName>
    </submittedName>
</protein>
<reference evidence="2 3" key="1">
    <citation type="submission" date="2024-01" db="EMBL/GenBank/DDBJ databases">
        <title>Genome assemblies of Stephania.</title>
        <authorList>
            <person name="Yang L."/>
        </authorList>
    </citation>
    <scope>NUCLEOTIDE SEQUENCE [LARGE SCALE GENOMIC DNA]</scope>
    <source>
        <strain evidence="2">YNDBR</strain>
        <tissue evidence="2">Leaf</tissue>
    </source>
</reference>
<accession>A0AAP0NWC8</accession>
<gene>
    <name evidence="2" type="ORF">Syun_018451</name>
</gene>
<evidence type="ECO:0000313" key="2">
    <source>
        <dbReference type="EMBL" id="KAK9120834.1"/>
    </source>
</evidence>
<feature type="region of interest" description="Disordered" evidence="1">
    <location>
        <begin position="1"/>
        <end position="40"/>
    </location>
</feature>
<dbReference type="Proteomes" id="UP001420932">
    <property type="component" value="Unassembled WGS sequence"/>
</dbReference>
<dbReference type="AlphaFoldDB" id="A0AAP0NWC8"/>
<dbReference type="EMBL" id="JBBNAF010000008">
    <property type="protein sequence ID" value="KAK9120834.1"/>
    <property type="molecule type" value="Genomic_DNA"/>
</dbReference>
<sequence length="146" mass="16667">MERSRPAVSSEPNRTHDISTHDSGSSEVENYRYFPEDPNSVSEDHHYFNFSIRSLLREVRRRCCLSENSVANNVDSSCKEEEDRVVCSQSPKEFGGKDLVLKAINGDKEQEEKKEVEKNEDRGHSGNALIQDFNQNQEEGTADDEN</sequence>
<comment type="caution">
    <text evidence="2">The sequence shown here is derived from an EMBL/GenBank/DDBJ whole genome shotgun (WGS) entry which is preliminary data.</text>
</comment>
<keyword evidence="3" id="KW-1185">Reference proteome</keyword>
<evidence type="ECO:0000256" key="1">
    <source>
        <dbReference type="SAM" id="MobiDB-lite"/>
    </source>
</evidence>
<feature type="compositionally biased region" description="Basic and acidic residues" evidence="1">
    <location>
        <begin position="103"/>
        <end position="124"/>
    </location>
</feature>
<proteinExistence type="predicted"/>
<organism evidence="2 3">
    <name type="scientific">Stephania yunnanensis</name>
    <dbReference type="NCBI Taxonomy" id="152371"/>
    <lineage>
        <taxon>Eukaryota</taxon>
        <taxon>Viridiplantae</taxon>
        <taxon>Streptophyta</taxon>
        <taxon>Embryophyta</taxon>
        <taxon>Tracheophyta</taxon>
        <taxon>Spermatophyta</taxon>
        <taxon>Magnoliopsida</taxon>
        <taxon>Ranunculales</taxon>
        <taxon>Menispermaceae</taxon>
        <taxon>Menispermoideae</taxon>
        <taxon>Cissampelideae</taxon>
        <taxon>Stephania</taxon>
    </lineage>
</organism>
<name>A0AAP0NWC8_9MAGN</name>